<organism evidence="3 4">
    <name type="scientific">Novymonas esmeraldas</name>
    <dbReference type="NCBI Taxonomy" id="1808958"/>
    <lineage>
        <taxon>Eukaryota</taxon>
        <taxon>Discoba</taxon>
        <taxon>Euglenozoa</taxon>
        <taxon>Kinetoplastea</taxon>
        <taxon>Metakinetoplastina</taxon>
        <taxon>Trypanosomatida</taxon>
        <taxon>Trypanosomatidae</taxon>
        <taxon>Novymonas</taxon>
    </lineage>
</organism>
<comment type="caution">
    <text evidence="3">The sequence shown here is derived from an EMBL/GenBank/DDBJ whole genome shotgun (WGS) entry which is preliminary data.</text>
</comment>
<feature type="region of interest" description="Disordered" evidence="1">
    <location>
        <begin position="122"/>
        <end position="162"/>
    </location>
</feature>
<evidence type="ECO:0000259" key="2">
    <source>
        <dbReference type="Pfam" id="PF13881"/>
    </source>
</evidence>
<reference evidence="3 4" key="1">
    <citation type="journal article" date="2021" name="MBio">
        <title>A New Model Trypanosomatid, Novymonas esmeraldas: Genomic Perception of Its 'Candidatus Pandoraea novymonadis' Endosymbiont.</title>
        <authorList>
            <person name="Zakharova A."/>
            <person name="Saura A."/>
            <person name="Butenko A."/>
            <person name="Podesvova L."/>
            <person name="Warmusova S."/>
            <person name="Kostygov A.Y."/>
            <person name="Nenarokova A."/>
            <person name="Lukes J."/>
            <person name="Opperdoes F.R."/>
            <person name="Yurchenko V."/>
        </authorList>
    </citation>
    <scope>NUCLEOTIDE SEQUENCE [LARGE SCALE GENOMIC DNA]</scope>
    <source>
        <strain evidence="3 4">E262AT.01</strain>
    </source>
</reference>
<dbReference type="Gene3D" id="3.10.20.90">
    <property type="entry name" value="Phosphatidylinositol 3-kinase Catalytic Subunit, Chain A, domain 1"/>
    <property type="match status" value="1"/>
</dbReference>
<proteinExistence type="predicted"/>
<keyword evidence="4" id="KW-1185">Reference proteome</keyword>
<dbReference type="EMBL" id="JAECZO010000084">
    <property type="protein sequence ID" value="KAK7196743.1"/>
    <property type="molecule type" value="Genomic_DNA"/>
</dbReference>
<evidence type="ECO:0000313" key="3">
    <source>
        <dbReference type="EMBL" id="KAK7196743.1"/>
    </source>
</evidence>
<gene>
    <name evidence="3" type="ORF">NESM_000614100</name>
</gene>
<dbReference type="InterPro" id="IPR039540">
    <property type="entry name" value="UBL3-like_ubiquitin_dom"/>
</dbReference>
<feature type="compositionally biased region" description="Basic and acidic residues" evidence="1">
    <location>
        <begin position="149"/>
        <end position="162"/>
    </location>
</feature>
<dbReference type="Pfam" id="PF13881">
    <property type="entry name" value="Rad60-SLD_2"/>
    <property type="match status" value="1"/>
</dbReference>
<name>A0AAW0EVE1_9TRYP</name>
<dbReference type="AlphaFoldDB" id="A0AAW0EVE1"/>
<dbReference type="Proteomes" id="UP001430356">
    <property type="component" value="Unassembled WGS sequence"/>
</dbReference>
<feature type="domain" description="UBL3-like ubiquitin" evidence="2">
    <location>
        <begin position="33"/>
        <end position="139"/>
    </location>
</feature>
<protein>
    <submittedName>
        <fullName evidence="3">Ubiquitin-2 like Rad60 SUMO-like</fullName>
    </submittedName>
</protein>
<evidence type="ECO:0000313" key="4">
    <source>
        <dbReference type="Proteomes" id="UP001430356"/>
    </source>
</evidence>
<evidence type="ECO:0000256" key="1">
    <source>
        <dbReference type="SAM" id="MobiDB-lite"/>
    </source>
</evidence>
<accession>A0AAW0EVE1</accession>
<sequence length="162" mass="17737">MDRVRVRYVLTGACLAAYSGRVVHAIVPLRQPDGSATTVETLKAQFRVNWPAEMKELADSIVESPIRVLKTGRVLNDGDVLEQQLTATERETCLVPAEETVGEAAEEMQKPSVLMHMVIQKTRPPPAEEKSKKEKNKASSTSDGGNSGDAHEVRKDSCCCVM</sequence>